<keyword evidence="1" id="KW-1133">Transmembrane helix</keyword>
<evidence type="ECO:0000313" key="3">
    <source>
        <dbReference type="Proteomes" id="UP001263246"/>
    </source>
</evidence>
<name>A0ABU3TZJ9_9FIRM</name>
<evidence type="ECO:0000313" key="2">
    <source>
        <dbReference type="EMBL" id="MDU8688739.1"/>
    </source>
</evidence>
<feature type="transmembrane region" description="Helical" evidence="1">
    <location>
        <begin position="86"/>
        <end position="106"/>
    </location>
</feature>
<dbReference type="EMBL" id="JAWHPR010000004">
    <property type="protein sequence ID" value="MDU8688739.1"/>
    <property type="molecule type" value="Genomic_DNA"/>
</dbReference>
<evidence type="ECO:0000256" key="1">
    <source>
        <dbReference type="SAM" id="Phobius"/>
    </source>
</evidence>
<sequence length="108" mass="11764">MNSITLPANYNILSCDEMTYTEGGVGVVQAVMAWFPLYGWYKAVSTIHDYRKANINSNWVENGMNALVVHAEKSSLNTIHDAGCSFWFAASCASIIGLVPNALIIFGS</sequence>
<proteinExistence type="predicted"/>
<keyword evidence="3" id="KW-1185">Reference proteome</keyword>
<reference evidence="2 3" key="1">
    <citation type="submission" date="2023-10" db="EMBL/GenBank/DDBJ databases">
        <title>Host Genetic Regulation of Human Gut Microbial Structural Variation.</title>
        <authorList>
            <person name="Harmsen H.J.M."/>
        </authorList>
    </citation>
    <scope>NUCLEOTIDE SEQUENCE [LARGE SCALE GENOMIC DNA]</scope>
    <source>
        <strain evidence="2 3">HTF-F</strain>
    </source>
</reference>
<dbReference type="Proteomes" id="UP001263246">
    <property type="component" value="Unassembled WGS sequence"/>
</dbReference>
<dbReference type="RefSeq" id="WP_249237830.1">
    <property type="nucleotide sequence ID" value="NZ_CP094473.1"/>
</dbReference>
<protein>
    <submittedName>
        <fullName evidence="2">Uncharacterized protein</fullName>
    </submittedName>
</protein>
<keyword evidence="1" id="KW-0812">Transmembrane</keyword>
<keyword evidence="1" id="KW-0472">Membrane</keyword>
<organism evidence="2 3">
    <name type="scientific">Faecalibacterium wellingii</name>
    <dbReference type="NCBI Taxonomy" id="2929491"/>
    <lineage>
        <taxon>Bacteria</taxon>
        <taxon>Bacillati</taxon>
        <taxon>Bacillota</taxon>
        <taxon>Clostridia</taxon>
        <taxon>Eubacteriales</taxon>
        <taxon>Oscillospiraceae</taxon>
        <taxon>Faecalibacterium</taxon>
    </lineage>
</organism>
<gene>
    <name evidence="2" type="ORF">RX402_08280</name>
</gene>
<comment type="caution">
    <text evidence="2">The sequence shown here is derived from an EMBL/GenBank/DDBJ whole genome shotgun (WGS) entry which is preliminary data.</text>
</comment>
<accession>A0ABU3TZJ9</accession>